<dbReference type="InterPro" id="IPR003761">
    <property type="entry name" value="Exonuc_VII_S"/>
</dbReference>
<keyword evidence="8" id="KW-1185">Reference proteome</keyword>
<dbReference type="InterPro" id="IPR037004">
    <property type="entry name" value="Exonuc_VII_ssu_sf"/>
</dbReference>
<dbReference type="RefSeq" id="WP_376920219.1">
    <property type="nucleotide sequence ID" value="NZ_JBHRSW010000017.1"/>
</dbReference>
<reference evidence="8" key="1">
    <citation type="journal article" date="2019" name="Int. J. Syst. Evol. Microbiol.">
        <title>The Global Catalogue of Microorganisms (GCM) 10K type strain sequencing project: providing services to taxonomists for standard genome sequencing and annotation.</title>
        <authorList>
            <consortium name="The Broad Institute Genomics Platform"/>
            <consortium name="The Broad Institute Genome Sequencing Center for Infectious Disease"/>
            <person name="Wu L."/>
            <person name="Ma J."/>
        </authorList>
    </citation>
    <scope>NUCLEOTIDE SEQUENCE [LARGE SCALE GENOMIC DNA]</scope>
    <source>
        <strain evidence="8">KCTC 52473</strain>
    </source>
</reference>
<comment type="function">
    <text evidence="6">Bidirectionally degrades single-stranded DNA into large acid-insoluble oligonucleotides, which are then degraded further into small acid-soluble oligonucleotides.</text>
</comment>
<keyword evidence="4 6" id="KW-0378">Hydrolase</keyword>
<dbReference type="Gene3D" id="1.10.287.1040">
    <property type="entry name" value="Exonuclease VII, small subunit"/>
    <property type="match status" value="1"/>
</dbReference>
<sequence length="76" mass="8552">MNTDNLSFEQAMQELEQIVSQMEQGDISLEASLKSFERGISLARHSQSLLNKAEQKVKILTSNGIDENLQDFTAHD</sequence>
<evidence type="ECO:0000256" key="2">
    <source>
        <dbReference type="ARBA" id="ARBA00022490"/>
    </source>
</evidence>
<dbReference type="SUPFAM" id="SSF116842">
    <property type="entry name" value="XseB-like"/>
    <property type="match status" value="1"/>
</dbReference>
<dbReference type="PANTHER" id="PTHR34137">
    <property type="entry name" value="EXODEOXYRIBONUCLEASE 7 SMALL SUBUNIT"/>
    <property type="match status" value="1"/>
</dbReference>
<name>A0ABV7FPQ5_9ALTE</name>
<dbReference type="GO" id="GO:0008855">
    <property type="term" value="F:exodeoxyribonuclease VII activity"/>
    <property type="evidence" value="ECO:0007669"/>
    <property type="project" value="UniProtKB-EC"/>
</dbReference>
<dbReference type="HAMAP" id="MF_00337">
    <property type="entry name" value="Exonuc_7_S"/>
    <property type="match status" value="1"/>
</dbReference>
<dbReference type="NCBIfam" id="TIGR01280">
    <property type="entry name" value="xseB"/>
    <property type="match status" value="1"/>
</dbReference>
<comment type="subcellular location">
    <subcellularLocation>
        <location evidence="6">Cytoplasm</location>
    </subcellularLocation>
</comment>
<evidence type="ECO:0000256" key="5">
    <source>
        <dbReference type="ARBA" id="ARBA00022839"/>
    </source>
</evidence>
<comment type="similarity">
    <text evidence="1 6">Belongs to the XseB family.</text>
</comment>
<evidence type="ECO:0000256" key="3">
    <source>
        <dbReference type="ARBA" id="ARBA00022722"/>
    </source>
</evidence>
<dbReference type="PIRSF" id="PIRSF006488">
    <property type="entry name" value="Exonuc_VII_S"/>
    <property type="match status" value="1"/>
</dbReference>
<evidence type="ECO:0000256" key="1">
    <source>
        <dbReference type="ARBA" id="ARBA00009998"/>
    </source>
</evidence>
<evidence type="ECO:0000256" key="4">
    <source>
        <dbReference type="ARBA" id="ARBA00022801"/>
    </source>
</evidence>
<organism evidence="7 8">
    <name type="scientific">Agaribacter flavus</name>
    <dbReference type="NCBI Taxonomy" id="1902781"/>
    <lineage>
        <taxon>Bacteria</taxon>
        <taxon>Pseudomonadati</taxon>
        <taxon>Pseudomonadota</taxon>
        <taxon>Gammaproteobacteria</taxon>
        <taxon>Alteromonadales</taxon>
        <taxon>Alteromonadaceae</taxon>
        <taxon>Agaribacter</taxon>
    </lineage>
</organism>
<keyword evidence="3 6" id="KW-0540">Nuclease</keyword>
<proteinExistence type="inferred from homology"/>
<keyword evidence="2 6" id="KW-0963">Cytoplasm</keyword>
<evidence type="ECO:0000313" key="8">
    <source>
        <dbReference type="Proteomes" id="UP001595478"/>
    </source>
</evidence>
<comment type="caution">
    <text evidence="7">The sequence shown here is derived from an EMBL/GenBank/DDBJ whole genome shotgun (WGS) entry which is preliminary data.</text>
</comment>
<dbReference type="NCBIfam" id="NF002140">
    <property type="entry name" value="PRK00977.1-4"/>
    <property type="match status" value="1"/>
</dbReference>
<gene>
    <name evidence="6" type="primary">xseB</name>
    <name evidence="7" type="ORF">ACFOHL_10665</name>
</gene>
<dbReference type="EMBL" id="JBHRSW010000017">
    <property type="protein sequence ID" value="MFC3122085.1"/>
    <property type="molecule type" value="Genomic_DNA"/>
</dbReference>
<evidence type="ECO:0000313" key="7">
    <source>
        <dbReference type="EMBL" id="MFC3122085.1"/>
    </source>
</evidence>
<accession>A0ABV7FPQ5</accession>
<dbReference type="PANTHER" id="PTHR34137:SF1">
    <property type="entry name" value="EXODEOXYRIBONUCLEASE 7 SMALL SUBUNIT"/>
    <property type="match status" value="1"/>
</dbReference>
<comment type="subunit">
    <text evidence="6">Heterooligomer composed of large and small subunits.</text>
</comment>
<protein>
    <recommendedName>
        <fullName evidence="6">Exodeoxyribonuclease 7 small subunit</fullName>
        <ecNumber evidence="6">3.1.11.6</ecNumber>
    </recommendedName>
    <alternativeName>
        <fullName evidence="6">Exodeoxyribonuclease VII small subunit</fullName>
        <shortName evidence="6">Exonuclease VII small subunit</shortName>
    </alternativeName>
</protein>
<comment type="catalytic activity">
    <reaction evidence="6">
        <text>Exonucleolytic cleavage in either 5'- to 3'- or 3'- to 5'-direction to yield nucleoside 5'-phosphates.</text>
        <dbReference type="EC" id="3.1.11.6"/>
    </reaction>
</comment>
<dbReference type="Pfam" id="PF02609">
    <property type="entry name" value="Exonuc_VII_S"/>
    <property type="match status" value="1"/>
</dbReference>
<dbReference type="EC" id="3.1.11.6" evidence="6"/>
<evidence type="ECO:0000256" key="6">
    <source>
        <dbReference type="HAMAP-Rule" id="MF_00337"/>
    </source>
</evidence>
<keyword evidence="5 6" id="KW-0269">Exonuclease</keyword>
<dbReference type="Proteomes" id="UP001595478">
    <property type="component" value="Unassembled WGS sequence"/>
</dbReference>